<dbReference type="Gene3D" id="1.20.58.390">
    <property type="entry name" value="Neurotransmitter-gated ion-channel transmembrane domain"/>
    <property type="match status" value="1"/>
</dbReference>
<dbReference type="CDD" id="cd00112">
    <property type="entry name" value="LDLa"/>
    <property type="match status" value="1"/>
</dbReference>
<dbReference type="SMART" id="SM00192">
    <property type="entry name" value="LDLa"/>
    <property type="match status" value="1"/>
</dbReference>
<dbReference type="EMBL" id="JAWQEG010005586">
    <property type="protein sequence ID" value="KAK3857528.1"/>
    <property type="molecule type" value="Genomic_DNA"/>
</dbReference>
<dbReference type="PROSITE" id="PS50068">
    <property type="entry name" value="LDLRA_2"/>
    <property type="match status" value="1"/>
</dbReference>
<keyword evidence="7" id="KW-0407">Ion channel</keyword>
<dbReference type="GO" id="GO:0004888">
    <property type="term" value="F:transmembrane signaling receptor activity"/>
    <property type="evidence" value="ECO:0007669"/>
    <property type="project" value="InterPro"/>
</dbReference>
<dbReference type="InterPro" id="IPR006029">
    <property type="entry name" value="Neurotrans-gated_channel_TM"/>
</dbReference>
<dbReference type="InterPro" id="IPR036719">
    <property type="entry name" value="Neuro-gated_channel_TM_sf"/>
</dbReference>
<keyword evidence="3 7" id="KW-1133">Transmembrane helix</keyword>
<evidence type="ECO:0000256" key="5">
    <source>
        <dbReference type="ARBA" id="ARBA00023157"/>
    </source>
</evidence>
<protein>
    <submittedName>
        <fullName evidence="10">Uncharacterized protein</fullName>
    </submittedName>
</protein>
<dbReference type="Gene3D" id="2.70.170.10">
    <property type="entry name" value="Neurotransmitter-gated ion-channel ligand-binding domain"/>
    <property type="match status" value="1"/>
</dbReference>
<keyword evidence="4 7" id="KW-0472">Membrane</keyword>
<name>A0AAE1BUW4_PETCI</name>
<dbReference type="InterPro" id="IPR023415">
    <property type="entry name" value="LDLR_class-A_CS"/>
</dbReference>
<evidence type="ECO:0000313" key="10">
    <source>
        <dbReference type="EMBL" id="KAK3857528.1"/>
    </source>
</evidence>
<dbReference type="GO" id="GO:0016020">
    <property type="term" value="C:membrane"/>
    <property type="evidence" value="ECO:0007669"/>
    <property type="project" value="UniProtKB-SubCell"/>
</dbReference>
<feature type="transmembrane region" description="Helical" evidence="7">
    <location>
        <begin position="281"/>
        <end position="300"/>
    </location>
</feature>
<dbReference type="Pfam" id="PF00057">
    <property type="entry name" value="Ldl_recept_a"/>
    <property type="match status" value="1"/>
</dbReference>
<feature type="transmembrane region" description="Helical" evidence="7">
    <location>
        <begin position="340"/>
        <end position="358"/>
    </location>
</feature>
<dbReference type="InterPro" id="IPR036734">
    <property type="entry name" value="Neur_chan_lig-bd_sf"/>
</dbReference>
<dbReference type="Proteomes" id="UP001286313">
    <property type="component" value="Unassembled WGS sequence"/>
</dbReference>
<keyword evidence="2 7" id="KW-0812">Transmembrane</keyword>
<evidence type="ECO:0000256" key="6">
    <source>
        <dbReference type="PROSITE-ProRule" id="PRU00124"/>
    </source>
</evidence>
<comment type="similarity">
    <text evidence="7">Belongs to the ligand-gated ion channel (TC 1.A.9) family.</text>
</comment>
<keyword evidence="7" id="KW-0813">Transport</keyword>
<dbReference type="PRINTS" id="PR00252">
    <property type="entry name" value="NRIONCHANNEL"/>
</dbReference>
<comment type="caution">
    <text evidence="10">The sequence shown here is derived from an EMBL/GenBank/DDBJ whole genome shotgun (WGS) entry which is preliminary data.</text>
</comment>
<dbReference type="PANTHER" id="PTHR18945">
    <property type="entry name" value="NEUROTRANSMITTER GATED ION CHANNEL"/>
    <property type="match status" value="1"/>
</dbReference>
<accession>A0AAE1BUW4</accession>
<dbReference type="SUPFAM" id="SSF57424">
    <property type="entry name" value="LDL receptor-like module"/>
    <property type="match status" value="1"/>
</dbReference>
<dbReference type="InterPro" id="IPR006202">
    <property type="entry name" value="Neur_chan_lig-bd"/>
</dbReference>
<evidence type="ECO:0000256" key="4">
    <source>
        <dbReference type="ARBA" id="ARBA00023136"/>
    </source>
</evidence>
<evidence type="ECO:0000256" key="7">
    <source>
        <dbReference type="RuleBase" id="RU000687"/>
    </source>
</evidence>
<feature type="disulfide bond" evidence="6">
    <location>
        <begin position="8"/>
        <end position="20"/>
    </location>
</feature>
<comment type="subcellular location">
    <subcellularLocation>
        <location evidence="1">Membrane</location>
        <topology evidence="1">Multi-pass membrane protein</topology>
    </subcellularLocation>
</comment>
<evidence type="ECO:0000256" key="1">
    <source>
        <dbReference type="ARBA" id="ARBA00004141"/>
    </source>
</evidence>
<dbReference type="Pfam" id="PF02931">
    <property type="entry name" value="Neur_chan_LBD"/>
    <property type="match status" value="1"/>
</dbReference>
<dbReference type="InterPro" id="IPR006201">
    <property type="entry name" value="Neur_channel"/>
</dbReference>
<evidence type="ECO:0000256" key="3">
    <source>
        <dbReference type="ARBA" id="ARBA00022989"/>
    </source>
</evidence>
<gene>
    <name evidence="10" type="ORF">Pcinc_036222</name>
</gene>
<organism evidence="10 11">
    <name type="scientific">Petrolisthes cinctipes</name>
    <name type="common">Flat porcelain crab</name>
    <dbReference type="NCBI Taxonomy" id="88211"/>
    <lineage>
        <taxon>Eukaryota</taxon>
        <taxon>Metazoa</taxon>
        <taxon>Ecdysozoa</taxon>
        <taxon>Arthropoda</taxon>
        <taxon>Crustacea</taxon>
        <taxon>Multicrustacea</taxon>
        <taxon>Malacostraca</taxon>
        <taxon>Eumalacostraca</taxon>
        <taxon>Eucarida</taxon>
        <taxon>Decapoda</taxon>
        <taxon>Pleocyemata</taxon>
        <taxon>Anomura</taxon>
        <taxon>Galatheoidea</taxon>
        <taxon>Porcellanidae</taxon>
        <taxon>Petrolisthes</taxon>
    </lineage>
</organism>
<evidence type="ECO:0000313" key="11">
    <source>
        <dbReference type="Proteomes" id="UP001286313"/>
    </source>
</evidence>
<dbReference type="Gene3D" id="4.10.400.10">
    <property type="entry name" value="Low-density Lipoprotein Receptor"/>
    <property type="match status" value="1"/>
</dbReference>
<dbReference type="PROSITE" id="PS00236">
    <property type="entry name" value="NEUROTR_ION_CHANNEL"/>
    <property type="match status" value="1"/>
</dbReference>
<dbReference type="InterPro" id="IPR002172">
    <property type="entry name" value="LDrepeatLR_classA_rpt"/>
</dbReference>
<dbReference type="PROSITE" id="PS01209">
    <property type="entry name" value="LDLRA_1"/>
    <property type="match status" value="1"/>
</dbReference>
<dbReference type="InterPro" id="IPR038050">
    <property type="entry name" value="Neuro_actylchol_rec"/>
</dbReference>
<dbReference type="SUPFAM" id="SSF90112">
    <property type="entry name" value="Neurotransmitter-gated ion-channel transmembrane pore"/>
    <property type="match status" value="1"/>
</dbReference>
<feature type="domain" description="Neurotransmitter-gated ion-channel transmembrane" evidence="9">
    <location>
        <begin position="281"/>
        <end position="387"/>
    </location>
</feature>
<dbReference type="AlphaFoldDB" id="A0AAE1BUW4"/>
<evidence type="ECO:0000259" key="8">
    <source>
        <dbReference type="Pfam" id="PF02931"/>
    </source>
</evidence>
<dbReference type="Pfam" id="PF02932">
    <property type="entry name" value="Neur_chan_memb"/>
    <property type="match status" value="1"/>
</dbReference>
<dbReference type="GO" id="GO:0005230">
    <property type="term" value="F:extracellular ligand-gated monoatomic ion channel activity"/>
    <property type="evidence" value="ECO:0007669"/>
    <property type="project" value="InterPro"/>
</dbReference>
<feature type="domain" description="Neurotransmitter-gated ion-channel ligand-binding" evidence="8">
    <location>
        <begin position="49"/>
        <end position="205"/>
    </location>
</feature>
<evidence type="ECO:0000256" key="2">
    <source>
        <dbReference type="ARBA" id="ARBA00022692"/>
    </source>
</evidence>
<feature type="disulfide bond" evidence="6">
    <location>
        <begin position="15"/>
        <end position="33"/>
    </location>
</feature>
<feature type="transmembrane region" description="Helical" evidence="7">
    <location>
        <begin position="408"/>
        <end position="432"/>
    </location>
</feature>
<feature type="disulfide bond" evidence="6">
    <location>
        <begin position="27"/>
        <end position="42"/>
    </location>
</feature>
<dbReference type="InterPro" id="IPR018000">
    <property type="entry name" value="Neurotransmitter_ion_chnl_CS"/>
</dbReference>
<keyword evidence="5 6" id="KW-1015">Disulfide bond</keyword>
<dbReference type="InterPro" id="IPR036055">
    <property type="entry name" value="LDL_receptor-like_sf"/>
</dbReference>
<sequence>MEVLITACNGDQYTCNDGTCIMKGQRCNLEANCPDLSDELGCQIVQVPAGYSVDMPPPKEQDQPIPVRLFVEIISVREMNIIGFKMVLDIIIRLYWRDGRLIMKNLRADMQSNKVHGHEKIWMPQLQVEDGARSLADMLPRAEVMMVQRQSRSIPDDPTRLNEDDLYLGSENTLLLQQVYSVAFTCQFNLQFYPFDSQVCSLTFTLVDVSPSFVILLKLSFDFLLHASYQDADGMAFTGQKMLLEYEVTTFNMTPDITAYTSGQRVWLELRNLSGYYISNTYTPTLLLVIICYLTLFFDIADFTDRVMVSLTSLLVIAALFSQTSAAIPKTAYLKLIDLWFVFLMVMEFMIVVVLVIVENLRLMKHRVGTAKKVTIISISNKFTSDKGQHGDSRGKEVNKSAFNTNRLAIIVLPVLMTSFIIGYAVCILTFIP</sequence>
<keyword evidence="7" id="KW-0406">Ion transport</keyword>
<proteinExistence type="inferred from homology"/>
<dbReference type="SUPFAM" id="SSF63712">
    <property type="entry name" value="Nicotinic receptor ligand binding domain-like"/>
    <property type="match status" value="1"/>
</dbReference>
<reference evidence="10" key="1">
    <citation type="submission" date="2023-10" db="EMBL/GenBank/DDBJ databases">
        <title>Genome assemblies of two species of porcelain crab, Petrolisthes cinctipes and Petrolisthes manimaculis (Anomura: Porcellanidae).</title>
        <authorList>
            <person name="Angst P."/>
        </authorList>
    </citation>
    <scope>NUCLEOTIDE SEQUENCE</scope>
    <source>
        <strain evidence="10">PB745_01</strain>
        <tissue evidence="10">Gill</tissue>
    </source>
</reference>
<keyword evidence="11" id="KW-1185">Reference proteome</keyword>
<evidence type="ECO:0000259" key="9">
    <source>
        <dbReference type="Pfam" id="PF02932"/>
    </source>
</evidence>
<feature type="transmembrane region" description="Helical" evidence="7">
    <location>
        <begin position="307"/>
        <end position="328"/>
    </location>
</feature>